<evidence type="ECO:0000256" key="4">
    <source>
        <dbReference type="ARBA" id="ARBA00022989"/>
    </source>
</evidence>
<evidence type="ECO:0000256" key="6">
    <source>
        <dbReference type="ARBA" id="ARBA00023136"/>
    </source>
</evidence>
<sequence>MFACRDLAITSSRTLRVDFSTAIYANSLRLVVRKPTSIQLNWFSYLDPFSLPLWLTTLGCIIFGAILTWMFEHKENNDLKIRSLPSGTILSMWYSLANIFGFGAEFGATTAAGRLLTLGLRILSLILMATYTAQLTSFLTVKSAKSTITGINDIINNKIPYSRIGVVSGTSGEEYFLKAISLGRTDYYHLPTTQDIFTKLLDNTIDVAVASGASAVYAIDNIYCKLTLAGDPFYATSIAIDLPKLWPYKQALNVELLTIKESGLLEGIMGKYFNTLTCGSSSDAATGSSSMTVESLAGLFLTFACICVLAILLHFWFRAKIHVFKIIRRRKQEKSQRSSTNHDNNISHSNAVSVF</sequence>
<dbReference type="Proteomes" id="UP000677228">
    <property type="component" value="Unassembled WGS sequence"/>
</dbReference>
<evidence type="ECO:0000313" key="18">
    <source>
        <dbReference type="Proteomes" id="UP000663829"/>
    </source>
</evidence>
<evidence type="ECO:0000256" key="10">
    <source>
        <dbReference type="ARBA" id="ARBA00023303"/>
    </source>
</evidence>
<evidence type="ECO:0000256" key="11">
    <source>
        <dbReference type="SAM" id="MobiDB-lite"/>
    </source>
</evidence>
<dbReference type="Proteomes" id="UP000681722">
    <property type="component" value="Unassembled WGS sequence"/>
</dbReference>
<evidence type="ECO:0000256" key="12">
    <source>
        <dbReference type="SAM" id="Phobius"/>
    </source>
</evidence>
<dbReference type="Gene3D" id="3.40.190.10">
    <property type="entry name" value="Periplasmic binding protein-like II"/>
    <property type="match status" value="1"/>
</dbReference>
<dbReference type="Gene3D" id="1.10.287.70">
    <property type="match status" value="1"/>
</dbReference>
<evidence type="ECO:0000256" key="9">
    <source>
        <dbReference type="ARBA" id="ARBA00023286"/>
    </source>
</evidence>
<dbReference type="GO" id="GO:0016020">
    <property type="term" value="C:membrane"/>
    <property type="evidence" value="ECO:0007669"/>
    <property type="project" value="UniProtKB-SubCell"/>
</dbReference>
<keyword evidence="3 12" id="KW-0812">Transmembrane</keyword>
<evidence type="ECO:0000313" key="15">
    <source>
        <dbReference type="EMBL" id="CAF1329877.1"/>
    </source>
</evidence>
<keyword evidence="10" id="KW-0407">Ion channel</keyword>
<dbReference type="EMBL" id="CAJOBA010008739">
    <property type="protein sequence ID" value="CAF3835502.1"/>
    <property type="molecule type" value="Genomic_DNA"/>
</dbReference>
<evidence type="ECO:0000313" key="14">
    <source>
        <dbReference type="EMBL" id="CAF1071182.1"/>
    </source>
</evidence>
<feature type="region of interest" description="Disordered" evidence="11">
    <location>
        <begin position="334"/>
        <end position="355"/>
    </location>
</feature>
<comment type="caution">
    <text evidence="15">The sequence shown here is derived from an EMBL/GenBank/DDBJ whole genome shotgun (WGS) entry which is preliminary data.</text>
</comment>
<protein>
    <recommendedName>
        <fullName evidence="13">Ionotropic glutamate receptor C-terminal domain-containing protein</fullName>
    </recommendedName>
</protein>
<dbReference type="PANTHER" id="PTHR18966">
    <property type="entry name" value="IONOTROPIC GLUTAMATE RECEPTOR"/>
    <property type="match status" value="1"/>
</dbReference>
<dbReference type="OrthoDB" id="5984008at2759"/>
<evidence type="ECO:0000256" key="7">
    <source>
        <dbReference type="ARBA" id="ARBA00023170"/>
    </source>
</evidence>
<evidence type="ECO:0000256" key="2">
    <source>
        <dbReference type="ARBA" id="ARBA00022448"/>
    </source>
</evidence>
<dbReference type="InterPro" id="IPR001320">
    <property type="entry name" value="Iontro_rcpt_C"/>
</dbReference>
<evidence type="ECO:0000313" key="17">
    <source>
        <dbReference type="EMBL" id="CAF4182509.1"/>
    </source>
</evidence>
<evidence type="ECO:0000256" key="3">
    <source>
        <dbReference type="ARBA" id="ARBA00022692"/>
    </source>
</evidence>
<evidence type="ECO:0000256" key="8">
    <source>
        <dbReference type="ARBA" id="ARBA00023180"/>
    </source>
</evidence>
<keyword evidence="4 12" id="KW-1133">Transmembrane helix</keyword>
<keyword evidence="9" id="KW-1071">Ligand-gated ion channel</keyword>
<keyword evidence="7" id="KW-0675">Receptor</keyword>
<evidence type="ECO:0000313" key="16">
    <source>
        <dbReference type="EMBL" id="CAF3835502.1"/>
    </source>
</evidence>
<dbReference type="EMBL" id="CAJOBC010052559">
    <property type="protein sequence ID" value="CAF4182509.1"/>
    <property type="molecule type" value="Genomic_DNA"/>
</dbReference>
<dbReference type="Proteomes" id="UP000682733">
    <property type="component" value="Unassembled WGS sequence"/>
</dbReference>
<keyword evidence="5" id="KW-0406">Ion transport</keyword>
<keyword evidence="8" id="KW-0325">Glycoprotein</keyword>
<keyword evidence="18" id="KW-1185">Reference proteome</keyword>
<organism evidence="15 18">
    <name type="scientific">Didymodactylos carnosus</name>
    <dbReference type="NCBI Taxonomy" id="1234261"/>
    <lineage>
        <taxon>Eukaryota</taxon>
        <taxon>Metazoa</taxon>
        <taxon>Spiralia</taxon>
        <taxon>Gnathifera</taxon>
        <taxon>Rotifera</taxon>
        <taxon>Eurotatoria</taxon>
        <taxon>Bdelloidea</taxon>
        <taxon>Philodinida</taxon>
        <taxon>Philodinidae</taxon>
        <taxon>Didymodactylos</taxon>
    </lineage>
</organism>
<dbReference type="EMBL" id="CAJNOQ010013847">
    <property type="protein sequence ID" value="CAF1329877.1"/>
    <property type="molecule type" value="Genomic_DNA"/>
</dbReference>
<proteinExistence type="predicted"/>
<comment type="subcellular location">
    <subcellularLocation>
        <location evidence="1">Membrane</location>
        <topology evidence="1">Multi-pass membrane protein</topology>
    </subcellularLocation>
</comment>
<feature type="compositionally biased region" description="Polar residues" evidence="11">
    <location>
        <begin position="341"/>
        <end position="355"/>
    </location>
</feature>
<dbReference type="EMBL" id="CAJNOK010008724">
    <property type="protein sequence ID" value="CAF1071182.1"/>
    <property type="molecule type" value="Genomic_DNA"/>
</dbReference>
<gene>
    <name evidence="15" type="ORF">GPM918_LOCUS29894</name>
    <name evidence="14" type="ORF">OVA965_LOCUS17901</name>
    <name evidence="17" type="ORF">SRO942_LOCUS30490</name>
    <name evidence="16" type="ORF">TMI583_LOCUS17912</name>
</gene>
<dbReference type="GO" id="GO:0015276">
    <property type="term" value="F:ligand-gated monoatomic ion channel activity"/>
    <property type="evidence" value="ECO:0007669"/>
    <property type="project" value="InterPro"/>
</dbReference>
<evidence type="ECO:0000256" key="1">
    <source>
        <dbReference type="ARBA" id="ARBA00004141"/>
    </source>
</evidence>
<accession>A0A815FS30</accession>
<evidence type="ECO:0000259" key="13">
    <source>
        <dbReference type="Pfam" id="PF00060"/>
    </source>
</evidence>
<evidence type="ECO:0000256" key="5">
    <source>
        <dbReference type="ARBA" id="ARBA00023065"/>
    </source>
</evidence>
<name>A0A815FS30_9BILA</name>
<dbReference type="SUPFAM" id="SSF53850">
    <property type="entry name" value="Periplasmic binding protein-like II"/>
    <property type="match status" value="1"/>
</dbReference>
<feature type="transmembrane region" description="Helical" evidence="12">
    <location>
        <begin position="51"/>
        <end position="71"/>
    </location>
</feature>
<keyword evidence="6 12" id="KW-0472">Membrane</keyword>
<dbReference type="Proteomes" id="UP000663829">
    <property type="component" value="Unassembled WGS sequence"/>
</dbReference>
<dbReference type="AlphaFoldDB" id="A0A815FS30"/>
<feature type="transmembrane region" description="Helical" evidence="12">
    <location>
        <begin position="296"/>
        <end position="317"/>
    </location>
</feature>
<keyword evidence="2" id="KW-0813">Transport</keyword>
<reference evidence="15" key="1">
    <citation type="submission" date="2021-02" db="EMBL/GenBank/DDBJ databases">
        <authorList>
            <person name="Nowell W R."/>
        </authorList>
    </citation>
    <scope>NUCLEOTIDE SEQUENCE</scope>
</reference>
<feature type="domain" description="Ionotropic glutamate receptor C-terminal" evidence="13">
    <location>
        <begin position="51"/>
        <end position="305"/>
    </location>
</feature>
<dbReference type="InterPro" id="IPR015683">
    <property type="entry name" value="Ionotropic_Glu_rcpt"/>
</dbReference>
<feature type="transmembrane region" description="Helical" evidence="12">
    <location>
        <begin position="118"/>
        <end position="141"/>
    </location>
</feature>
<dbReference type="Pfam" id="PF00060">
    <property type="entry name" value="Lig_chan"/>
    <property type="match status" value="1"/>
</dbReference>